<dbReference type="PANTHER" id="PTHR47326:SF1">
    <property type="entry name" value="HTH PSQ-TYPE DOMAIN-CONTAINING PROTEIN"/>
    <property type="match status" value="1"/>
</dbReference>
<dbReference type="AlphaFoldDB" id="A0A026W518"/>
<accession>A0A026W518</accession>
<organism evidence="1 2">
    <name type="scientific">Ooceraea biroi</name>
    <name type="common">Clonal raider ant</name>
    <name type="synonym">Cerapachys biroi</name>
    <dbReference type="NCBI Taxonomy" id="2015173"/>
    <lineage>
        <taxon>Eukaryota</taxon>
        <taxon>Metazoa</taxon>
        <taxon>Ecdysozoa</taxon>
        <taxon>Arthropoda</taxon>
        <taxon>Hexapoda</taxon>
        <taxon>Insecta</taxon>
        <taxon>Pterygota</taxon>
        <taxon>Neoptera</taxon>
        <taxon>Endopterygota</taxon>
        <taxon>Hymenoptera</taxon>
        <taxon>Apocrita</taxon>
        <taxon>Aculeata</taxon>
        <taxon>Formicoidea</taxon>
        <taxon>Formicidae</taxon>
        <taxon>Dorylinae</taxon>
        <taxon>Ooceraea</taxon>
    </lineage>
</organism>
<reference evidence="1 2" key="1">
    <citation type="journal article" date="2014" name="Curr. Biol.">
        <title>The genome of the clonal raider ant Cerapachys biroi.</title>
        <authorList>
            <person name="Oxley P.R."/>
            <person name="Ji L."/>
            <person name="Fetter-Pruneda I."/>
            <person name="McKenzie S.K."/>
            <person name="Li C."/>
            <person name="Hu H."/>
            <person name="Zhang G."/>
            <person name="Kronauer D.J."/>
        </authorList>
    </citation>
    <scope>NUCLEOTIDE SEQUENCE [LARGE SCALE GENOMIC DNA]</scope>
</reference>
<gene>
    <name evidence="1" type="ORF">X777_10301</name>
</gene>
<evidence type="ECO:0000313" key="2">
    <source>
        <dbReference type="Proteomes" id="UP000053097"/>
    </source>
</evidence>
<protein>
    <submittedName>
        <fullName evidence="1">Uncharacterized protein</fullName>
    </submittedName>
</protein>
<dbReference type="OMA" id="CYNISRE"/>
<name>A0A026W518_OOCBI</name>
<dbReference type="InterPro" id="IPR036397">
    <property type="entry name" value="RNaseH_sf"/>
</dbReference>
<dbReference type="PANTHER" id="PTHR47326">
    <property type="entry name" value="TRANSPOSABLE ELEMENT TC3 TRANSPOSASE-LIKE PROTEIN"/>
    <property type="match status" value="1"/>
</dbReference>
<dbReference type="GO" id="GO:0003676">
    <property type="term" value="F:nucleic acid binding"/>
    <property type="evidence" value="ECO:0007669"/>
    <property type="project" value="InterPro"/>
</dbReference>
<evidence type="ECO:0000313" key="1">
    <source>
        <dbReference type="EMBL" id="EZA51170.1"/>
    </source>
</evidence>
<sequence length="95" mass="11361">RAYLNHAFSNRWIDRNGPILWPPRSPDLIFFLWSFIKNCVYARPATTKDDMKNRIRTVCYNISREVILRTIDSFKMRVNLCARREGDVFEHLLNS</sequence>
<keyword evidence="2" id="KW-1185">Reference proteome</keyword>
<dbReference type="EMBL" id="KK107411">
    <property type="protein sequence ID" value="EZA51170.1"/>
    <property type="molecule type" value="Genomic_DNA"/>
</dbReference>
<feature type="non-terminal residue" evidence="1">
    <location>
        <position position="1"/>
    </location>
</feature>
<proteinExistence type="predicted"/>
<dbReference type="STRING" id="2015173.A0A026W518"/>
<dbReference type="Gene3D" id="3.30.420.10">
    <property type="entry name" value="Ribonuclease H-like superfamily/Ribonuclease H"/>
    <property type="match status" value="1"/>
</dbReference>
<dbReference type="Proteomes" id="UP000053097">
    <property type="component" value="Unassembled WGS sequence"/>
</dbReference>